<name>A0ABQ7ED70_BRACR</name>
<protein>
    <submittedName>
        <fullName evidence="1">Uncharacterized protein</fullName>
    </submittedName>
</protein>
<proteinExistence type="predicted"/>
<accession>A0ABQ7ED70</accession>
<sequence>MKRCLSRWVLSANENGVPLSVPLLDQGKQRDLPGGGSWRGSKSVTVDAQTNRKVFRSGVSAKKVETF</sequence>
<gene>
    <name evidence="1" type="ORF">DY000_02027223</name>
</gene>
<comment type="caution">
    <text evidence="1">The sequence shown here is derived from an EMBL/GenBank/DDBJ whole genome shotgun (WGS) entry which is preliminary data.</text>
</comment>
<reference evidence="1 2" key="1">
    <citation type="journal article" date="2020" name="BMC Genomics">
        <title>Intraspecific diversification of the crop wild relative Brassica cretica Lam. using demographic model selection.</title>
        <authorList>
            <person name="Kioukis A."/>
            <person name="Michalopoulou V.A."/>
            <person name="Briers L."/>
            <person name="Pirintsos S."/>
            <person name="Studholme D.J."/>
            <person name="Pavlidis P."/>
            <person name="Sarris P.F."/>
        </authorList>
    </citation>
    <scope>NUCLEOTIDE SEQUENCE [LARGE SCALE GENOMIC DNA]</scope>
    <source>
        <strain evidence="2">cv. PFS-1207/04</strain>
    </source>
</reference>
<dbReference type="Proteomes" id="UP000266723">
    <property type="component" value="Unassembled WGS sequence"/>
</dbReference>
<keyword evidence="2" id="KW-1185">Reference proteome</keyword>
<evidence type="ECO:0000313" key="1">
    <source>
        <dbReference type="EMBL" id="KAF3594310.1"/>
    </source>
</evidence>
<dbReference type="EMBL" id="QGKV02000299">
    <property type="protein sequence ID" value="KAF3594310.1"/>
    <property type="molecule type" value="Genomic_DNA"/>
</dbReference>
<organism evidence="1 2">
    <name type="scientific">Brassica cretica</name>
    <name type="common">Mustard</name>
    <dbReference type="NCBI Taxonomy" id="69181"/>
    <lineage>
        <taxon>Eukaryota</taxon>
        <taxon>Viridiplantae</taxon>
        <taxon>Streptophyta</taxon>
        <taxon>Embryophyta</taxon>
        <taxon>Tracheophyta</taxon>
        <taxon>Spermatophyta</taxon>
        <taxon>Magnoliopsida</taxon>
        <taxon>eudicotyledons</taxon>
        <taxon>Gunneridae</taxon>
        <taxon>Pentapetalae</taxon>
        <taxon>rosids</taxon>
        <taxon>malvids</taxon>
        <taxon>Brassicales</taxon>
        <taxon>Brassicaceae</taxon>
        <taxon>Brassiceae</taxon>
        <taxon>Brassica</taxon>
    </lineage>
</organism>
<evidence type="ECO:0000313" key="2">
    <source>
        <dbReference type="Proteomes" id="UP000266723"/>
    </source>
</evidence>